<organism evidence="2 3">
    <name type="scientific">Candidatus Eisenbergiella merdigallinarum</name>
    <dbReference type="NCBI Taxonomy" id="2838552"/>
    <lineage>
        <taxon>Bacteria</taxon>
        <taxon>Bacillati</taxon>
        <taxon>Bacillota</taxon>
        <taxon>Clostridia</taxon>
        <taxon>Lachnospirales</taxon>
        <taxon>Lachnospiraceae</taxon>
        <taxon>Eisenbergiella</taxon>
    </lineage>
</organism>
<dbReference type="EC" id="3.4.11.-" evidence="2"/>
<proteinExistence type="predicted"/>
<name>A0A9D2MQA7_9FIRM</name>
<dbReference type="GO" id="GO:0046872">
    <property type="term" value="F:metal ion binding"/>
    <property type="evidence" value="ECO:0007669"/>
    <property type="project" value="UniProtKB-KW"/>
</dbReference>
<dbReference type="InterPro" id="IPR000787">
    <property type="entry name" value="Peptidase_M29"/>
</dbReference>
<sequence>MTVLEERFSLAAQRVGEIPSECGPGNAFDAYFAENAEYLSVMAEEYEWIRQGNLRTADLEELKRHNEICFIDLLGKNYDTSFANPAWAAERLGEEFGPFLSAVSAELHSLPAFVYEQDLESVTIRMELFLELYHAFACAGKEGIGLPDYKEVREIFYWFASDYAETMAERSVADAVDWERDFATRIVEESDLTDLRYLFLYGEYIADDQWKMAEHLNGLPQETLQKIADTYTEGFRKGFELARKPLEKKESVNIRYPLGFERVVKLAVENFRKMGLKPVIYRAPSSFLEGRSVYKNGYFGAAVNRQFDYDHENDQALFLDKKFVNHKLECRKNAWEKFRDKAALHAGPAVIECFGERPFEPANKPEKLQLSREQQKLSVEYRSQAGILSNRYIDPEERSFTIIAFPVPQIGPDFPAIFDEILKINTLDYQLYEGIQQRIIDALDQAQYVRIRGMGENRTDMKVMLHPLKDPARETNFENCVADVNIPVGEVFTSPVLKGTEGTLHVTRVYLNDVLYRDLELTFADGMIADYGCANFESREEGRKLLEESVLFHHPALPLGEFAIGTNTAAYVAARRFDIDDKMPILIAEKMGPHFAVGDTCYSHEEDRMTFNPDGKAIVARDNEVSALRHEDPKKAYFNCHTDITIPYDELGEVTAVAPDGTEYPIIREGRFVLEGTEELNAPFYS</sequence>
<dbReference type="PANTHER" id="PTHR34448">
    <property type="entry name" value="AMINOPEPTIDASE"/>
    <property type="match status" value="1"/>
</dbReference>
<comment type="caution">
    <text evidence="2">The sequence shown here is derived from an EMBL/GenBank/DDBJ whole genome shotgun (WGS) entry which is preliminary data.</text>
</comment>
<evidence type="ECO:0000313" key="3">
    <source>
        <dbReference type="Proteomes" id="UP000886883"/>
    </source>
</evidence>
<accession>A0A9D2MQA7</accession>
<dbReference type="InterPro" id="IPR052170">
    <property type="entry name" value="M29_Exopeptidase"/>
</dbReference>
<dbReference type="AlphaFoldDB" id="A0A9D2MQA7"/>
<dbReference type="PANTHER" id="PTHR34448:SF3">
    <property type="entry name" value="AMINOPEPTIDASE AMPS"/>
    <property type="match status" value="1"/>
</dbReference>
<dbReference type="EMBL" id="DWXE01000008">
    <property type="protein sequence ID" value="HJB90327.1"/>
    <property type="molecule type" value="Genomic_DNA"/>
</dbReference>
<dbReference type="GO" id="GO:0006508">
    <property type="term" value="P:proteolysis"/>
    <property type="evidence" value="ECO:0007669"/>
    <property type="project" value="InterPro"/>
</dbReference>
<keyword evidence="2" id="KW-0645">Protease</keyword>
<dbReference type="GO" id="GO:0004177">
    <property type="term" value="F:aminopeptidase activity"/>
    <property type="evidence" value="ECO:0007669"/>
    <property type="project" value="UniProtKB-KW"/>
</dbReference>
<dbReference type="Pfam" id="PF02073">
    <property type="entry name" value="Peptidase_M29"/>
    <property type="match status" value="1"/>
</dbReference>
<reference evidence="2" key="1">
    <citation type="journal article" date="2021" name="PeerJ">
        <title>Extensive microbial diversity within the chicken gut microbiome revealed by metagenomics and culture.</title>
        <authorList>
            <person name="Gilroy R."/>
            <person name="Ravi A."/>
            <person name="Getino M."/>
            <person name="Pursley I."/>
            <person name="Horton D.L."/>
            <person name="Alikhan N.F."/>
            <person name="Baker D."/>
            <person name="Gharbi K."/>
            <person name="Hall N."/>
            <person name="Watson M."/>
            <person name="Adriaenssens E.M."/>
            <person name="Foster-Nyarko E."/>
            <person name="Jarju S."/>
            <person name="Secka A."/>
            <person name="Antonio M."/>
            <person name="Oren A."/>
            <person name="Chaudhuri R.R."/>
            <person name="La Ragione R."/>
            <person name="Hildebrand F."/>
            <person name="Pallen M.J."/>
        </authorList>
    </citation>
    <scope>NUCLEOTIDE SEQUENCE</scope>
    <source>
        <strain evidence="2">USAMLcec3-2134</strain>
    </source>
</reference>
<reference evidence="2" key="2">
    <citation type="submission" date="2021-04" db="EMBL/GenBank/DDBJ databases">
        <authorList>
            <person name="Gilroy R."/>
        </authorList>
    </citation>
    <scope>NUCLEOTIDE SEQUENCE</scope>
    <source>
        <strain evidence="2">USAMLcec3-2134</strain>
    </source>
</reference>
<protein>
    <submittedName>
        <fullName evidence="2">Aminopeptidase</fullName>
        <ecNumber evidence="2">3.4.11.-</ecNumber>
    </submittedName>
</protein>
<keyword evidence="1" id="KW-0479">Metal-binding</keyword>
<keyword evidence="2" id="KW-0031">Aminopeptidase</keyword>
<keyword evidence="2" id="KW-0378">Hydrolase</keyword>
<gene>
    <name evidence="2" type="ORF">H9763_02540</name>
</gene>
<dbReference type="Proteomes" id="UP000886883">
    <property type="component" value="Unassembled WGS sequence"/>
</dbReference>
<evidence type="ECO:0000256" key="1">
    <source>
        <dbReference type="ARBA" id="ARBA00022723"/>
    </source>
</evidence>
<evidence type="ECO:0000313" key="2">
    <source>
        <dbReference type="EMBL" id="HJB90327.1"/>
    </source>
</evidence>
<dbReference type="SUPFAM" id="SSF144052">
    <property type="entry name" value="Thermophilic metalloprotease-like"/>
    <property type="match status" value="1"/>
</dbReference>